<protein>
    <submittedName>
        <fullName evidence="2">Uncharacterized protein</fullName>
    </submittedName>
</protein>
<dbReference type="Proteomes" id="UP001221898">
    <property type="component" value="Unassembled WGS sequence"/>
</dbReference>
<evidence type="ECO:0000256" key="1">
    <source>
        <dbReference type="SAM" id="MobiDB-lite"/>
    </source>
</evidence>
<organism evidence="2 3">
    <name type="scientific">Aldrovandia affinis</name>
    <dbReference type="NCBI Taxonomy" id="143900"/>
    <lineage>
        <taxon>Eukaryota</taxon>
        <taxon>Metazoa</taxon>
        <taxon>Chordata</taxon>
        <taxon>Craniata</taxon>
        <taxon>Vertebrata</taxon>
        <taxon>Euteleostomi</taxon>
        <taxon>Actinopterygii</taxon>
        <taxon>Neopterygii</taxon>
        <taxon>Teleostei</taxon>
        <taxon>Notacanthiformes</taxon>
        <taxon>Halosauridae</taxon>
        <taxon>Aldrovandia</taxon>
    </lineage>
</organism>
<reference evidence="2" key="1">
    <citation type="journal article" date="2023" name="Science">
        <title>Genome structures resolve the early diversification of teleost fishes.</title>
        <authorList>
            <person name="Parey E."/>
            <person name="Louis A."/>
            <person name="Montfort J."/>
            <person name="Bouchez O."/>
            <person name="Roques C."/>
            <person name="Iampietro C."/>
            <person name="Lluch J."/>
            <person name="Castinel A."/>
            <person name="Donnadieu C."/>
            <person name="Desvignes T."/>
            <person name="Floi Bucao C."/>
            <person name="Jouanno E."/>
            <person name="Wen M."/>
            <person name="Mejri S."/>
            <person name="Dirks R."/>
            <person name="Jansen H."/>
            <person name="Henkel C."/>
            <person name="Chen W.J."/>
            <person name="Zahm M."/>
            <person name="Cabau C."/>
            <person name="Klopp C."/>
            <person name="Thompson A.W."/>
            <person name="Robinson-Rechavi M."/>
            <person name="Braasch I."/>
            <person name="Lecointre G."/>
            <person name="Bobe J."/>
            <person name="Postlethwait J.H."/>
            <person name="Berthelot C."/>
            <person name="Roest Crollius H."/>
            <person name="Guiguen Y."/>
        </authorList>
    </citation>
    <scope>NUCLEOTIDE SEQUENCE</scope>
    <source>
        <strain evidence="2">NC1722</strain>
    </source>
</reference>
<comment type="caution">
    <text evidence="2">The sequence shown here is derived from an EMBL/GenBank/DDBJ whole genome shotgun (WGS) entry which is preliminary data.</text>
</comment>
<evidence type="ECO:0000313" key="2">
    <source>
        <dbReference type="EMBL" id="KAJ8396989.1"/>
    </source>
</evidence>
<dbReference type="EMBL" id="JAINUG010000102">
    <property type="protein sequence ID" value="KAJ8396989.1"/>
    <property type="molecule type" value="Genomic_DNA"/>
</dbReference>
<keyword evidence="3" id="KW-1185">Reference proteome</keyword>
<proteinExistence type="predicted"/>
<gene>
    <name evidence="2" type="ORF">AAFF_G00013120</name>
</gene>
<name>A0AAD7WI82_9TELE</name>
<accession>A0AAD7WI82</accession>
<evidence type="ECO:0000313" key="3">
    <source>
        <dbReference type="Proteomes" id="UP001221898"/>
    </source>
</evidence>
<dbReference type="AlphaFoldDB" id="A0AAD7WI82"/>
<sequence length="119" mass="13266">MKFTGRVLRGVELEAGEEHGRLHRFGYALKFTLTRVKELHSEQEDRQGQVKKKKKKISYKPSRVSSVGGISRFCFESTCPLKLKWLKSGGDQSSVRKGGSVSPRAYEVSTIPSHAAKAS</sequence>
<feature type="region of interest" description="Disordered" evidence="1">
    <location>
        <begin position="89"/>
        <end position="119"/>
    </location>
</feature>